<feature type="domain" description="Peptide methionine sulphoxide reductase MsrA" evidence="5">
    <location>
        <begin position="53"/>
        <end position="204"/>
    </location>
</feature>
<dbReference type="Pfam" id="PF01625">
    <property type="entry name" value="PMSR"/>
    <property type="match status" value="1"/>
</dbReference>
<dbReference type="InterPro" id="IPR002569">
    <property type="entry name" value="Met_Sox_Rdtase_MsrA_dom"/>
</dbReference>
<gene>
    <name evidence="4 6" type="primary">msrA</name>
    <name evidence="6" type="ORF">YH63_010945</name>
</gene>
<feature type="active site" evidence="4">
    <location>
        <position position="59"/>
    </location>
</feature>
<keyword evidence="1 4" id="KW-0560">Oxidoreductase</keyword>
<comment type="catalytic activity">
    <reaction evidence="2 4">
        <text>L-methionyl-[protein] + [thioredoxin]-disulfide + H2O = L-methionyl-(S)-S-oxide-[protein] + [thioredoxin]-dithiol</text>
        <dbReference type="Rhea" id="RHEA:14217"/>
        <dbReference type="Rhea" id="RHEA-COMP:10698"/>
        <dbReference type="Rhea" id="RHEA-COMP:10700"/>
        <dbReference type="Rhea" id="RHEA-COMP:12313"/>
        <dbReference type="Rhea" id="RHEA-COMP:12315"/>
        <dbReference type="ChEBI" id="CHEBI:15377"/>
        <dbReference type="ChEBI" id="CHEBI:16044"/>
        <dbReference type="ChEBI" id="CHEBI:29950"/>
        <dbReference type="ChEBI" id="CHEBI:44120"/>
        <dbReference type="ChEBI" id="CHEBI:50058"/>
        <dbReference type="EC" id="1.8.4.11"/>
    </reaction>
</comment>
<dbReference type="InterPro" id="IPR036509">
    <property type="entry name" value="Met_Sox_Rdtase_MsrA_sf"/>
</dbReference>
<dbReference type="STRING" id="211460.YH63_08045"/>
<comment type="function">
    <text evidence="4">Has an important function as a repair enzyme for proteins that have been inactivated by oxidation. Catalyzes the reversible oxidation-reduction of methionine sulfoxide in proteins to methionine.</text>
</comment>
<dbReference type="SUPFAM" id="SSF55068">
    <property type="entry name" value="Peptide methionine sulfoxide reductase"/>
    <property type="match status" value="1"/>
</dbReference>
<dbReference type="EMBL" id="LBIA02000001">
    <property type="protein sequence ID" value="TKT71892.1"/>
    <property type="molecule type" value="Genomic_DNA"/>
</dbReference>
<name>A0A4U6BNH6_9BRAD</name>
<dbReference type="PANTHER" id="PTHR43774:SF1">
    <property type="entry name" value="PEPTIDE METHIONINE SULFOXIDE REDUCTASE MSRA 2"/>
    <property type="match status" value="1"/>
</dbReference>
<evidence type="ECO:0000259" key="5">
    <source>
        <dbReference type="Pfam" id="PF01625"/>
    </source>
</evidence>
<evidence type="ECO:0000313" key="7">
    <source>
        <dbReference type="Proteomes" id="UP000034832"/>
    </source>
</evidence>
<evidence type="ECO:0000256" key="2">
    <source>
        <dbReference type="ARBA" id="ARBA00047806"/>
    </source>
</evidence>
<keyword evidence="7" id="KW-1185">Reference proteome</keyword>
<dbReference type="NCBIfam" id="TIGR00401">
    <property type="entry name" value="msrA"/>
    <property type="match status" value="1"/>
</dbReference>
<accession>A0A4U6BNH6</accession>
<evidence type="ECO:0000256" key="3">
    <source>
        <dbReference type="ARBA" id="ARBA00048782"/>
    </source>
</evidence>
<dbReference type="OrthoDB" id="4174719at2"/>
<dbReference type="Proteomes" id="UP000034832">
    <property type="component" value="Unassembled WGS sequence"/>
</dbReference>
<dbReference type="GO" id="GO:0033744">
    <property type="term" value="F:L-methionine:thioredoxin-disulfide S-oxidoreductase activity"/>
    <property type="evidence" value="ECO:0007669"/>
    <property type="project" value="RHEA"/>
</dbReference>
<comment type="catalytic activity">
    <reaction evidence="3 4">
        <text>[thioredoxin]-disulfide + L-methionine + H2O = L-methionine (S)-S-oxide + [thioredoxin]-dithiol</text>
        <dbReference type="Rhea" id="RHEA:19993"/>
        <dbReference type="Rhea" id="RHEA-COMP:10698"/>
        <dbReference type="Rhea" id="RHEA-COMP:10700"/>
        <dbReference type="ChEBI" id="CHEBI:15377"/>
        <dbReference type="ChEBI" id="CHEBI:29950"/>
        <dbReference type="ChEBI" id="CHEBI:50058"/>
        <dbReference type="ChEBI" id="CHEBI:57844"/>
        <dbReference type="ChEBI" id="CHEBI:58772"/>
        <dbReference type="EC" id="1.8.4.11"/>
    </reaction>
</comment>
<dbReference type="GO" id="GO:0008113">
    <property type="term" value="F:peptide-methionine (S)-S-oxide reductase activity"/>
    <property type="evidence" value="ECO:0007669"/>
    <property type="project" value="UniProtKB-UniRule"/>
</dbReference>
<dbReference type="RefSeq" id="WP_046827582.1">
    <property type="nucleotide sequence ID" value="NZ_LBIA02000001.1"/>
</dbReference>
<evidence type="ECO:0000313" key="6">
    <source>
        <dbReference type="EMBL" id="TKT71892.1"/>
    </source>
</evidence>
<comment type="similarity">
    <text evidence="4">Belongs to the MsrA Met sulfoxide reductase family.</text>
</comment>
<evidence type="ECO:0000256" key="4">
    <source>
        <dbReference type="HAMAP-Rule" id="MF_01401"/>
    </source>
</evidence>
<dbReference type="Gene3D" id="3.30.1060.10">
    <property type="entry name" value="Peptide methionine sulphoxide reductase MsrA"/>
    <property type="match status" value="1"/>
</dbReference>
<proteinExistence type="inferred from homology"/>
<organism evidence="6 7">
    <name type="scientific">Afipia massiliensis</name>
    <dbReference type="NCBI Taxonomy" id="211460"/>
    <lineage>
        <taxon>Bacteria</taxon>
        <taxon>Pseudomonadati</taxon>
        <taxon>Pseudomonadota</taxon>
        <taxon>Alphaproteobacteria</taxon>
        <taxon>Hyphomicrobiales</taxon>
        <taxon>Nitrobacteraceae</taxon>
        <taxon>Afipia</taxon>
    </lineage>
</organism>
<protein>
    <recommendedName>
        <fullName evidence="4">Peptide methionine sulfoxide reductase MsrA</fullName>
        <shortName evidence="4">Protein-methionine-S-oxide reductase</shortName>
        <ecNumber evidence="4">1.8.4.11</ecNumber>
    </recommendedName>
    <alternativeName>
        <fullName evidence="4">Peptide-methionine (S)-S-oxide reductase</fullName>
        <shortName evidence="4">Peptide Met(O) reductase</shortName>
    </alternativeName>
</protein>
<reference evidence="6" key="1">
    <citation type="submission" date="2019-04" db="EMBL/GenBank/DDBJ databases">
        <title>Whole genome sequencing of cave bacteria.</title>
        <authorList>
            <person name="Gan H.M."/>
            <person name="Barton H."/>
            <person name="Savka M.A."/>
        </authorList>
    </citation>
    <scope>NUCLEOTIDE SEQUENCE [LARGE SCALE GENOMIC DNA]</scope>
    <source>
        <strain evidence="6">LC387</strain>
    </source>
</reference>
<dbReference type="HAMAP" id="MF_01401">
    <property type="entry name" value="MsrA"/>
    <property type="match status" value="1"/>
</dbReference>
<dbReference type="AlphaFoldDB" id="A0A4U6BNH6"/>
<evidence type="ECO:0000256" key="1">
    <source>
        <dbReference type="ARBA" id="ARBA00023002"/>
    </source>
</evidence>
<sequence length="238" mass="26057">MDRTQFRRIALALTAAGVLALGWFTAPSRASEEAFIIPPPAADIAPAEGLKTFVLAGGCFWGVQGVYQHTKGVTNAVSGYAGGKASTANYEAIGRGTTGHAEAVQITYDPKQVTLGRLLQIYFSVVHDPTQLNRQGPDTGTQYRSTIFTSDPAERKLVQDYIAQLNGAKVYKKSIATTLEPLQGFYAAEDYHQDYLTRHPNQPYIVFNDLPKIESLKKIFAENYREKPALVRAAKASN</sequence>
<dbReference type="EC" id="1.8.4.11" evidence="4"/>
<dbReference type="PANTHER" id="PTHR43774">
    <property type="entry name" value="PEPTIDE METHIONINE SULFOXIDE REDUCTASE"/>
    <property type="match status" value="1"/>
</dbReference>
<comment type="caution">
    <text evidence="6">The sequence shown here is derived from an EMBL/GenBank/DDBJ whole genome shotgun (WGS) entry which is preliminary data.</text>
</comment>